<dbReference type="Pfam" id="PF00651">
    <property type="entry name" value="BTB"/>
    <property type="match status" value="1"/>
</dbReference>
<dbReference type="Proteomes" id="UP000271162">
    <property type="component" value="Unassembled WGS sequence"/>
</dbReference>
<evidence type="ECO:0000256" key="1">
    <source>
        <dbReference type="ARBA" id="ARBA00022441"/>
    </source>
</evidence>
<name>A0A0N4Y7Q3_NIPBR</name>
<dbReference type="PANTHER" id="PTHR24412:SF441">
    <property type="entry name" value="KELCH-LIKE PROTEIN 28"/>
    <property type="match status" value="1"/>
</dbReference>
<reference evidence="4 5" key="2">
    <citation type="submission" date="2018-11" db="EMBL/GenBank/DDBJ databases">
        <authorList>
            <consortium name="Pathogen Informatics"/>
        </authorList>
    </citation>
    <scope>NUCLEOTIDE SEQUENCE [LARGE SCALE GENOMIC DNA]</scope>
</reference>
<evidence type="ECO:0000313" key="6">
    <source>
        <dbReference type="WBParaSite" id="NBR_0001220101-mRNA-1"/>
    </source>
</evidence>
<dbReference type="PANTHER" id="PTHR24412">
    <property type="entry name" value="KELCH PROTEIN"/>
    <property type="match status" value="1"/>
</dbReference>
<sequence length="213" mass="24052">MSSEIVDEKLPGEILSKLASFREFDKFCDVILEGDSSSNDKSEPTSSTSVRAHKLVLAAASPYFRETLSNDCCTKQTTTNKIRIVVDDIDGKTLRVLVDYMYTGRLDIDEKNVKALFGAAEILELDSVRSECTSVLMGARLPLMSREFLLDRVYNEPMIRESAACKEMLGTVFHDMLSENKTSRVPENWYRPRQTPQKKACHTCRGTPRKVVN</sequence>
<dbReference type="AlphaFoldDB" id="A0A0N4Y7Q3"/>
<reference evidence="6" key="1">
    <citation type="submission" date="2017-02" db="UniProtKB">
        <authorList>
            <consortium name="WormBaseParasite"/>
        </authorList>
    </citation>
    <scope>IDENTIFICATION</scope>
</reference>
<dbReference type="PROSITE" id="PS50097">
    <property type="entry name" value="BTB"/>
    <property type="match status" value="1"/>
</dbReference>
<evidence type="ECO:0000313" key="5">
    <source>
        <dbReference type="Proteomes" id="UP000271162"/>
    </source>
</evidence>
<evidence type="ECO:0000259" key="3">
    <source>
        <dbReference type="PROSITE" id="PS50097"/>
    </source>
</evidence>
<protein>
    <submittedName>
        <fullName evidence="6">BTB domain-containing protein</fullName>
    </submittedName>
</protein>
<dbReference type="InterPro" id="IPR000210">
    <property type="entry name" value="BTB/POZ_dom"/>
</dbReference>
<dbReference type="Gene3D" id="3.30.710.10">
    <property type="entry name" value="Potassium Channel Kv1.1, Chain A"/>
    <property type="match status" value="1"/>
</dbReference>
<accession>A0A0N4Y7Q3</accession>
<proteinExistence type="predicted"/>
<dbReference type="CDD" id="cd18186">
    <property type="entry name" value="BTB_POZ_ZBTB_KLHL-like"/>
    <property type="match status" value="1"/>
</dbReference>
<keyword evidence="5" id="KW-1185">Reference proteome</keyword>
<evidence type="ECO:0000256" key="2">
    <source>
        <dbReference type="ARBA" id="ARBA00022737"/>
    </source>
</evidence>
<keyword evidence="2" id="KW-0677">Repeat</keyword>
<organism evidence="6">
    <name type="scientific">Nippostrongylus brasiliensis</name>
    <name type="common">Rat hookworm</name>
    <dbReference type="NCBI Taxonomy" id="27835"/>
    <lineage>
        <taxon>Eukaryota</taxon>
        <taxon>Metazoa</taxon>
        <taxon>Ecdysozoa</taxon>
        <taxon>Nematoda</taxon>
        <taxon>Chromadorea</taxon>
        <taxon>Rhabditida</taxon>
        <taxon>Rhabditina</taxon>
        <taxon>Rhabditomorpha</taxon>
        <taxon>Strongyloidea</taxon>
        <taxon>Heligmosomidae</taxon>
        <taxon>Nippostrongylus</taxon>
    </lineage>
</organism>
<dbReference type="InterPro" id="IPR011333">
    <property type="entry name" value="SKP1/BTB/POZ_sf"/>
</dbReference>
<dbReference type="SUPFAM" id="SSF54695">
    <property type="entry name" value="POZ domain"/>
    <property type="match status" value="1"/>
</dbReference>
<dbReference type="WBParaSite" id="NBR_0001220101-mRNA-1">
    <property type="protein sequence ID" value="NBR_0001220101-mRNA-1"/>
    <property type="gene ID" value="NBR_0001220101"/>
</dbReference>
<evidence type="ECO:0000313" key="4">
    <source>
        <dbReference type="EMBL" id="VDL75791.1"/>
    </source>
</evidence>
<dbReference type="EMBL" id="UYSL01020695">
    <property type="protein sequence ID" value="VDL75791.1"/>
    <property type="molecule type" value="Genomic_DNA"/>
</dbReference>
<feature type="domain" description="BTB" evidence="3">
    <location>
        <begin position="28"/>
        <end position="110"/>
    </location>
</feature>
<dbReference type="SMART" id="SM00225">
    <property type="entry name" value="BTB"/>
    <property type="match status" value="1"/>
</dbReference>
<keyword evidence="1" id="KW-0880">Kelch repeat</keyword>
<dbReference type="STRING" id="27835.A0A0N4Y7Q3"/>
<gene>
    <name evidence="4" type="ORF">NBR_LOCUS12202</name>
</gene>